<dbReference type="PANTHER" id="PTHR30352">
    <property type="entry name" value="PYRUVATE FORMATE-LYASE-ACTIVATING ENZYME"/>
    <property type="match status" value="1"/>
</dbReference>
<dbReference type="Pfam" id="PF12838">
    <property type="entry name" value="Fer4_7"/>
    <property type="match status" value="1"/>
</dbReference>
<evidence type="ECO:0000259" key="8">
    <source>
        <dbReference type="PROSITE" id="PS51379"/>
    </source>
</evidence>
<dbReference type="SFLD" id="SFLDS00029">
    <property type="entry name" value="Radical_SAM"/>
    <property type="match status" value="1"/>
</dbReference>
<dbReference type="SUPFAM" id="SSF102114">
    <property type="entry name" value="Radical SAM enzymes"/>
    <property type="match status" value="1"/>
</dbReference>
<comment type="cofactor">
    <cofactor evidence="1">
        <name>[4Fe-4S] cluster</name>
        <dbReference type="ChEBI" id="CHEBI:49883"/>
    </cofactor>
</comment>
<dbReference type="PROSITE" id="PS51379">
    <property type="entry name" value="4FE4S_FER_2"/>
    <property type="match status" value="2"/>
</dbReference>
<keyword evidence="3" id="KW-0949">S-adenosyl-L-methionine</keyword>
<reference evidence="11" key="1">
    <citation type="journal article" date="2019" name="Int. J. Syst. Evol. Microbiol.">
        <title>The Global Catalogue of Microorganisms (GCM) 10K type strain sequencing project: providing services to taxonomists for standard genome sequencing and annotation.</title>
        <authorList>
            <consortium name="The Broad Institute Genomics Platform"/>
            <consortium name="The Broad Institute Genome Sequencing Center for Infectious Disease"/>
            <person name="Wu L."/>
            <person name="Ma J."/>
        </authorList>
    </citation>
    <scope>NUCLEOTIDE SEQUENCE [LARGE SCALE GENOMIC DNA]</scope>
    <source>
        <strain evidence="11">CCUG 59189</strain>
    </source>
</reference>
<keyword evidence="10" id="KW-0560">Oxidoreductase</keyword>
<dbReference type="EMBL" id="JBHTLM010000001">
    <property type="protein sequence ID" value="MFD1174826.1"/>
    <property type="molecule type" value="Genomic_DNA"/>
</dbReference>
<dbReference type="Proteomes" id="UP001597262">
    <property type="component" value="Unassembled WGS sequence"/>
</dbReference>
<evidence type="ECO:0000256" key="6">
    <source>
        <dbReference type="ARBA" id="ARBA00023014"/>
    </source>
</evidence>
<keyword evidence="4" id="KW-0479">Metal-binding</keyword>
<keyword evidence="5" id="KW-0408">Iron</keyword>
<dbReference type="Pfam" id="PF04055">
    <property type="entry name" value="Radical_SAM"/>
    <property type="match status" value="1"/>
</dbReference>
<dbReference type="InterPro" id="IPR040074">
    <property type="entry name" value="BssD/PflA/YjjW"/>
</dbReference>
<comment type="caution">
    <text evidence="10">The sequence shown here is derived from an EMBL/GenBank/DDBJ whole genome shotgun (WGS) entry which is preliminary data.</text>
</comment>
<dbReference type="Gene3D" id="3.30.70.20">
    <property type="match status" value="1"/>
</dbReference>
<sequence>MKNPITGKIYDIQGFSVQDGPGIRTTVFLKGCPLRCPWCHSPESQQFKSQLCWMEMRCVGVDLCGLCLEACPKGAIHPGERVYSELKKKEMQSVVVDRDLCDDCGECAKVCYAEALYMCGKDYTVSEVIDRVIKDKPFYDKSGGGVTISGGEALAQPEFTLALLKACKENGLHVALDTTGFAKWELVKQTLPYVDLYLYDLKHMDSQKHQTVIGVPNERILENAKRIAEAGGKLQVRIPVIPQFNDSRENIKKTGEFCKTLGDAVTLIQLLPYHNLGNMKYERLGRKALLLEAKPPSDRKMNVLKELLEGMGLPVSIH</sequence>
<dbReference type="SUPFAM" id="SSF54862">
    <property type="entry name" value="4Fe-4S ferredoxins"/>
    <property type="match status" value="1"/>
</dbReference>
<evidence type="ECO:0000256" key="5">
    <source>
        <dbReference type="ARBA" id="ARBA00023004"/>
    </source>
</evidence>
<dbReference type="InterPro" id="IPR007197">
    <property type="entry name" value="rSAM"/>
</dbReference>
<dbReference type="GO" id="GO:0016491">
    <property type="term" value="F:oxidoreductase activity"/>
    <property type="evidence" value="ECO:0007669"/>
    <property type="project" value="UniProtKB-KW"/>
</dbReference>
<dbReference type="PIRSF" id="PIRSF000371">
    <property type="entry name" value="PFL_act_enz"/>
    <property type="match status" value="1"/>
</dbReference>
<evidence type="ECO:0000256" key="7">
    <source>
        <dbReference type="ARBA" id="ARBA00047365"/>
    </source>
</evidence>
<dbReference type="PROSITE" id="PS51918">
    <property type="entry name" value="RADICAL_SAM"/>
    <property type="match status" value="1"/>
</dbReference>
<evidence type="ECO:0000313" key="10">
    <source>
        <dbReference type="EMBL" id="MFD1174826.1"/>
    </source>
</evidence>
<dbReference type="Gene3D" id="3.20.20.70">
    <property type="entry name" value="Aldolase class I"/>
    <property type="match status" value="1"/>
</dbReference>
<feature type="domain" description="4Fe-4S ferredoxin-type" evidence="8">
    <location>
        <begin position="49"/>
        <end position="81"/>
    </location>
</feature>
<dbReference type="InterPro" id="IPR013785">
    <property type="entry name" value="Aldolase_TIM"/>
</dbReference>
<dbReference type="SFLD" id="SFLDG01118">
    <property type="entry name" value="activating_enzymes__group_2"/>
    <property type="match status" value="1"/>
</dbReference>
<dbReference type="EC" id="1.97.1.-" evidence="10"/>
<accession>A0ABW3RRI0</accession>
<dbReference type="InterPro" id="IPR034457">
    <property type="entry name" value="Organic_radical-activating"/>
</dbReference>
<evidence type="ECO:0000259" key="9">
    <source>
        <dbReference type="PROSITE" id="PS51918"/>
    </source>
</evidence>
<organism evidence="10 11">
    <name type="scientific">Paenibacillus puldeungensis</name>
    <dbReference type="NCBI Taxonomy" id="696536"/>
    <lineage>
        <taxon>Bacteria</taxon>
        <taxon>Bacillati</taxon>
        <taxon>Bacillota</taxon>
        <taxon>Bacilli</taxon>
        <taxon>Bacillales</taxon>
        <taxon>Paenibacillaceae</taxon>
        <taxon>Paenibacillus</taxon>
    </lineage>
</organism>
<dbReference type="RefSeq" id="WP_379315592.1">
    <property type="nucleotide sequence ID" value="NZ_JBHTLM010000001.1"/>
</dbReference>
<dbReference type="CDD" id="cd01335">
    <property type="entry name" value="Radical_SAM"/>
    <property type="match status" value="1"/>
</dbReference>
<protein>
    <submittedName>
        <fullName evidence="10">Glycyl-radical enzyme activating protein</fullName>
        <ecNumber evidence="10">1.97.1.-</ecNumber>
    </submittedName>
</protein>
<dbReference type="InterPro" id="IPR012839">
    <property type="entry name" value="Organic_radical_activase"/>
</dbReference>
<gene>
    <name evidence="10" type="ORF">ACFQ3W_00690</name>
</gene>
<evidence type="ECO:0000256" key="1">
    <source>
        <dbReference type="ARBA" id="ARBA00001966"/>
    </source>
</evidence>
<feature type="domain" description="Radical SAM core" evidence="9">
    <location>
        <begin position="18"/>
        <end position="314"/>
    </location>
</feature>
<dbReference type="SFLD" id="SFLDG01066">
    <property type="entry name" value="organic_radical-activating_enz"/>
    <property type="match status" value="1"/>
</dbReference>
<comment type="catalytic activity">
    <reaction evidence="7">
        <text>glycyl-[protein] + reduced [flavodoxin] + S-adenosyl-L-methionine = glycin-2-yl radical-[protein] + semiquinone [flavodoxin] + 5'-deoxyadenosine + L-methionine + H(+)</text>
        <dbReference type="Rhea" id="RHEA:61976"/>
        <dbReference type="Rhea" id="RHEA-COMP:10622"/>
        <dbReference type="Rhea" id="RHEA-COMP:14480"/>
        <dbReference type="Rhea" id="RHEA-COMP:15993"/>
        <dbReference type="Rhea" id="RHEA-COMP:15994"/>
        <dbReference type="ChEBI" id="CHEBI:15378"/>
        <dbReference type="ChEBI" id="CHEBI:17319"/>
        <dbReference type="ChEBI" id="CHEBI:29947"/>
        <dbReference type="ChEBI" id="CHEBI:32722"/>
        <dbReference type="ChEBI" id="CHEBI:57618"/>
        <dbReference type="ChEBI" id="CHEBI:57844"/>
        <dbReference type="ChEBI" id="CHEBI:59789"/>
        <dbReference type="ChEBI" id="CHEBI:140311"/>
    </reaction>
</comment>
<proteinExistence type="predicted"/>
<dbReference type="InterPro" id="IPR058240">
    <property type="entry name" value="rSAM_sf"/>
</dbReference>
<evidence type="ECO:0000256" key="2">
    <source>
        <dbReference type="ARBA" id="ARBA00022485"/>
    </source>
</evidence>
<evidence type="ECO:0000256" key="3">
    <source>
        <dbReference type="ARBA" id="ARBA00022691"/>
    </source>
</evidence>
<dbReference type="NCBIfam" id="TIGR02494">
    <property type="entry name" value="PFLE_PFLC"/>
    <property type="match status" value="1"/>
</dbReference>
<dbReference type="Pfam" id="PF13353">
    <property type="entry name" value="Fer4_12"/>
    <property type="match status" value="1"/>
</dbReference>
<keyword evidence="6" id="KW-0411">Iron-sulfur</keyword>
<dbReference type="PANTHER" id="PTHR30352:SF4">
    <property type="entry name" value="PYRUVATE FORMATE-LYASE 2-ACTIVATING ENZYME"/>
    <property type="match status" value="1"/>
</dbReference>
<feature type="domain" description="4Fe-4S ferredoxin-type" evidence="8">
    <location>
        <begin position="92"/>
        <end position="121"/>
    </location>
</feature>
<keyword evidence="11" id="KW-1185">Reference proteome</keyword>
<keyword evidence="2" id="KW-0004">4Fe-4S</keyword>
<name>A0ABW3RRI0_9BACL</name>
<evidence type="ECO:0000256" key="4">
    <source>
        <dbReference type="ARBA" id="ARBA00022723"/>
    </source>
</evidence>
<evidence type="ECO:0000313" key="11">
    <source>
        <dbReference type="Proteomes" id="UP001597262"/>
    </source>
</evidence>
<dbReference type="InterPro" id="IPR017896">
    <property type="entry name" value="4Fe4S_Fe-S-bd"/>
</dbReference>